<name>A0A077PRP5_XENBV</name>
<gene>
    <name evidence="1" type="ORF">XBKB1_1980002</name>
</gene>
<sequence>MTPTNSTEKLLMEVVNDNSRSKENKKTLINSLAYPDQETNYAAGKPCAVCPPPQARPEFVENLIRSLDKKYIVTIYAAHPGTPLNEDDGTPKFDKGERITSAAGHMWYEISDGKVNDAYGFAPIKSGMLGPGEVTKKDTIHYENPRYSRTIEITEEHYNKLKEYGELAIDKNNPDFGLYYIGTSNSCIDFTWKALRSAGLKPKVGGDSPYNARNKSLGTFDGYMKVDNNINHIRLISSPFKNSELNTENYNTPPPKTLIQKGLTRVDNIDTDIKIT</sequence>
<accession>A0A077PRP5</accession>
<dbReference type="HOGENOM" id="CLU_993772_0_0_6"/>
<comment type="caution">
    <text evidence="1">The sequence shown here is derived from an EMBL/GenBank/DDBJ whole genome shotgun (WGS) entry which is preliminary data.</text>
</comment>
<dbReference type="AlphaFoldDB" id="A0A077PRP5"/>
<dbReference type="RefSeq" id="WP_080718469.1">
    <property type="nucleotide sequence ID" value="NZ_CAWLXS010000193.1"/>
</dbReference>
<dbReference type="EMBL" id="CBSZ010000110">
    <property type="protein sequence ID" value="CDH23668.1"/>
    <property type="molecule type" value="Genomic_DNA"/>
</dbReference>
<reference evidence="1" key="1">
    <citation type="submission" date="2013-07" db="EMBL/GenBank/DDBJ databases">
        <title>Sub-species coevolution in mutualistic symbiosis.</title>
        <authorList>
            <person name="Murfin K."/>
            <person name="Klassen J."/>
            <person name="Lee M."/>
            <person name="Forst S."/>
            <person name="Stock P."/>
            <person name="Goodrich-Blair H."/>
        </authorList>
    </citation>
    <scope>NUCLEOTIDE SEQUENCE [LARGE SCALE GENOMIC DNA]</scope>
    <source>
        <strain evidence="1">Kraussei Becker Underwood</strain>
    </source>
</reference>
<evidence type="ECO:0000313" key="2">
    <source>
        <dbReference type="Proteomes" id="UP000028493"/>
    </source>
</evidence>
<protein>
    <submittedName>
        <fullName evidence="1">Uncharacterized protein</fullName>
    </submittedName>
</protein>
<proteinExistence type="predicted"/>
<evidence type="ECO:0000313" key="1">
    <source>
        <dbReference type="EMBL" id="CDH23668.1"/>
    </source>
</evidence>
<organism evidence="1 2">
    <name type="scientific">Xenorhabdus bovienii str. kraussei Becker Underwood</name>
    <dbReference type="NCBI Taxonomy" id="1398204"/>
    <lineage>
        <taxon>Bacteria</taxon>
        <taxon>Pseudomonadati</taxon>
        <taxon>Pseudomonadota</taxon>
        <taxon>Gammaproteobacteria</taxon>
        <taxon>Enterobacterales</taxon>
        <taxon>Morganellaceae</taxon>
        <taxon>Xenorhabdus</taxon>
    </lineage>
</organism>
<dbReference type="Proteomes" id="UP000028493">
    <property type="component" value="Unassembled WGS sequence"/>
</dbReference>